<dbReference type="Proteomes" id="UP000239181">
    <property type="component" value="Unassembled WGS sequence"/>
</dbReference>
<comment type="caution">
    <text evidence="2">The sequence shown here is derived from an EMBL/GenBank/DDBJ whole genome shotgun (WGS) entry which is preliminary data.</text>
</comment>
<dbReference type="InterPro" id="IPR020368">
    <property type="entry name" value="Uncharacterised_YbjM"/>
</dbReference>
<feature type="transmembrane region" description="Helical" evidence="1">
    <location>
        <begin position="60"/>
        <end position="80"/>
    </location>
</feature>
<feature type="transmembrane region" description="Helical" evidence="1">
    <location>
        <begin position="92"/>
        <end position="116"/>
    </location>
</feature>
<dbReference type="OrthoDB" id="6540266at2"/>
<dbReference type="AlphaFoldDB" id="A0A2S9IAF0"/>
<feature type="transmembrane region" description="Helical" evidence="1">
    <location>
        <begin position="35"/>
        <end position="53"/>
    </location>
</feature>
<dbReference type="GO" id="GO:0016020">
    <property type="term" value="C:membrane"/>
    <property type="evidence" value="ECO:0007669"/>
    <property type="project" value="InterPro"/>
</dbReference>
<evidence type="ECO:0000313" key="3">
    <source>
        <dbReference type="Proteomes" id="UP000239181"/>
    </source>
</evidence>
<keyword evidence="1" id="KW-0812">Transmembrane</keyword>
<dbReference type="EMBL" id="PDET01000009">
    <property type="protein sequence ID" value="PRD14767.1"/>
    <property type="molecule type" value="Genomic_DNA"/>
</dbReference>
<evidence type="ECO:0008006" key="4">
    <source>
        <dbReference type="Google" id="ProtNLM"/>
    </source>
</evidence>
<keyword evidence="1" id="KW-1133">Transmembrane helix</keyword>
<evidence type="ECO:0000313" key="2">
    <source>
        <dbReference type="EMBL" id="PRD14767.1"/>
    </source>
</evidence>
<accession>A0A2S9IAF0</accession>
<dbReference type="Pfam" id="PF11045">
    <property type="entry name" value="YbjM"/>
    <property type="match status" value="1"/>
</dbReference>
<reference evidence="2 3" key="1">
    <citation type="submission" date="2017-10" db="EMBL/GenBank/DDBJ databases">
        <title>Draft genome of two endophytic bacteria isolated from 'guarana' Paullinia cupana (Mart.) Ducke.</title>
        <authorList>
            <person name="Siqueira K.A."/>
            <person name="Liotti R.G."/>
            <person name="Mendes T.A."/>
            <person name="Soares M.A."/>
        </authorList>
    </citation>
    <scope>NUCLEOTIDE SEQUENCE [LARGE SCALE GENOMIC DNA]</scope>
    <source>
        <strain evidence="2 3">342</strain>
    </source>
</reference>
<sequence length="125" mass="13338">MWVKAFSWSGVIACSSLYGLLFLAVRYLIAIGGANHVQFGLLLFMIPGALAALMSKEAPFTVLLLAVLLASPPCLALMQLSTFHSVGLGQEIAIITSAVFWCGSGALAVMLCRTLVEIHQRQSRG</sequence>
<feature type="transmembrane region" description="Helical" evidence="1">
    <location>
        <begin position="7"/>
        <end position="29"/>
    </location>
</feature>
<keyword evidence="3" id="KW-1185">Reference proteome</keyword>
<keyword evidence="1" id="KW-0472">Membrane</keyword>
<organism evidence="2 3">
    <name type="scientific">Pantoea coffeiphila</name>
    <dbReference type="NCBI Taxonomy" id="1465635"/>
    <lineage>
        <taxon>Bacteria</taxon>
        <taxon>Pseudomonadati</taxon>
        <taxon>Pseudomonadota</taxon>
        <taxon>Gammaproteobacteria</taxon>
        <taxon>Enterobacterales</taxon>
        <taxon>Erwiniaceae</taxon>
        <taxon>Pantoea</taxon>
    </lineage>
</organism>
<proteinExistence type="predicted"/>
<protein>
    <recommendedName>
        <fullName evidence="4">Inner membrane protein</fullName>
    </recommendedName>
</protein>
<gene>
    <name evidence="2" type="ORF">CQW29_14770</name>
</gene>
<name>A0A2S9IAF0_9GAMM</name>
<evidence type="ECO:0000256" key="1">
    <source>
        <dbReference type="SAM" id="Phobius"/>
    </source>
</evidence>
<dbReference type="RefSeq" id="WP_105593487.1">
    <property type="nucleotide sequence ID" value="NZ_JAFBFW010000002.1"/>
</dbReference>